<feature type="compositionally biased region" description="Low complexity" evidence="1">
    <location>
        <begin position="100"/>
        <end position="119"/>
    </location>
</feature>
<feature type="region of interest" description="Disordered" evidence="1">
    <location>
        <begin position="81"/>
        <end position="136"/>
    </location>
</feature>
<protein>
    <submittedName>
        <fullName evidence="2">SRPBCC family protein</fullName>
    </submittedName>
</protein>
<gene>
    <name evidence="2" type="ORF">ACFO8L_09020</name>
</gene>
<dbReference type="Pfam" id="PF10604">
    <property type="entry name" value="Polyketide_cyc2"/>
    <property type="match status" value="1"/>
</dbReference>
<accession>A0ABV9E9V6</accession>
<dbReference type="Gene3D" id="3.30.530.20">
    <property type="match status" value="1"/>
</dbReference>
<dbReference type="RefSeq" id="WP_262846875.1">
    <property type="nucleotide sequence ID" value="NZ_JANZYP010000053.1"/>
</dbReference>
<sequence>MITGIDTSAPVVVRLDITIDAPVDRVWALHTDIAAWPTWQNEITAAKIDGPLTAGATFHWSTFGLDIASTVRLIDRRTASCGAAPRTASPESTCGPSRPPAAAAPWSAPRSPGTASPSAPTSPPCRPLSTNPSPPG</sequence>
<comment type="caution">
    <text evidence="2">The sequence shown here is derived from an EMBL/GenBank/DDBJ whole genome shotgun (WGS) entry which is preliminary data.</text>
</comment>
<organism evidence="2 3">
    <name type="scientific">Sphaerisporangium corydalis</name>
    <dbReference type="NCBI Taxonomy" id="1441875"/>
    <lineage>
        <taxon>Bacteria</taxon>
        <taxon>Bacillati</taxon>
        <taxon>Actinomycetota</taxon>
        <taxon>Actinomycetes</taxon>
        <taxon>Streptosporangiales</taxon>
        <taxon>Streptosporangiaceae</taxon>
        <taxon>Sphaerisporangium</taxon>
    </lineage>
</organism>
<evidence type="ECO:0000313" key="3">
    <source>
        <dbReference type="Proteomes" id="UP001595891"/>
    </source>
</evidence>
<name>A0ABV9E9V6_9ACTN</name>
<evidence type="ECO:0000313" key="2">
    <source>
        <dbReference type="EMBL" id="MFC4586212.1"/>
    </source>
</evidence>
<keyword evidence="3" id="KW-1185">Reference proteome</keyword>
<evidence type="ECO:0000256" key="1">
    <source>
        <dbReference type="SAM" id="MobiDB-lite"/>
    </source>
</evidence>
<dbReference type="SUPFAM" id="SSF55961">
    <property type="entry name" value="Bet v1-like"/>
    <property type="match status" value="1"/>
</dbReference>
<dbReference type="EMBL" id="JBHSFN010000004">
    <property type="protein sequence ID" value="MFC4586212.1"/>
    <property type="molecule type" value="Genomic_DNA"/>
</dbReference>
<dbReference type="Proteomes" id="UP001595891">
    <property type="component" value="Unassembled WGS sequence"/>
</dbReference>
<feature type="compositionally biased region" description="Pro residues" evidence="1">
    <location>
        <begin position="120"/>
        <end position="136"/>
    </location>
</feature>
<dbReference type="InterPro" id="IPR019587">
    <property type="entry name" value="Polyketide_cyclase/dehydratase"/>
</dbReference>
<proteinExistence type="predicted"/>
<reference evidence="3" key="1">
    <citation type="journal article" date="2019" name="Int. J. Syst. Evol. Microbiol.">
        <title>The Global Catalogue of Microorganisms (GCM) 10K type strain sequencing project: providing services to taxonomists for standard genome sequencing and annotation.</title>
        <authorList>
            <consortium name="The Broad Institute Genomics Platform"/>
            <consortium name="The Broad Institute Genome Sequencing Center for Infectious Disease"/>
            <person name="Wu L."/>
            <person name="Ma J."/>
        </authorList>
    </citation>
    <scope>NUCLEOTIDE SEQUENCE [LARGE SCALE GENOMIC DNA]</scope>
    <source>
        <strain evidence="3">CCUG 49560</strain>
    </source>
</reference>
<dbReference type="InterPro" id="IPR023393">
    <property type="entry name" value="START-like_dom_sf"/>
</dbReference>